<organism evidence="2 3">
    <name type="scientific">Halorussus caseinilyticus</name>
    <dbReference type="NCBI Taxonomy" id="3034025"/>
    <lineage>
        <taxon>Archaea</taxon>
        <taxon>Methanobacteriati</taxon>
        <taxon>Methanobacteriota</taxon>
        <taxon>Stenosarchaea group</taxon>
        <taxon>Halobacteria</taxon>
        <taxon>Halobacteriales</taxon>
        <taxon>Haladaptataceae</taxon>
        <taxon>Halorussus</taxon>
    </lineage>
</organism>
<proteinExistence type="predicted"/>
<evidence type="ECO:0000256" key="1">
    <source>
        <dbReference type="SAM" id="MobiDB-lite"/>
    </source>
</evidence>
<name>A0ABD5WJ70_9EURY</name>
<accession>A0ABD5WJ70</accession>
<gene>
    <name evidence="2" type="ORF">ACFQJ6_02705</name>
</gene>
<dbReference type="Proteomes" id="UP001596407">
    <property type="component" value="Unassembled WGS sequence"/>
</dbReference>
<feature type="compositionally biased region" description="Low complexity" evidence="1">
    <location>
        <begin position="367"/>
        <end position="381"/>
    </location>
</feature>
<comment type="caution">
    <text evidence="2">The sequence shown here is derived from an EMBL/GenBank/DDBJ whole genome shotgun (WGS) entry which is preliminary data.</text>
</comment>
<dbReference type="InterPro" id="IPR013389">
    <property type="entry name" value="CRISPR-assoc_prot_Cas8b"/>
</dbReference>
<dbReference type="AlphaFoldDB" id="A0ABD5WJ70"/>
<protein>
    <submittedName>
        <fullName evidence="2">TM1802 family CRISPR-associated protein</fullName>
    </submittedName>
</protein>
<feature type="compositionally biased region" description="Low complexity" evidence="1">
    <location>
        <begin position="342"/>
        <end position="359"/>
    </location>
</feature>
<dbReference type="EMBL" id="JBHSZH010000002">
    <property type="protein sequence ID" value="MFC7079209.1"/>
    <property type="molecule type" value="Genomic_DNA"/>
</dbReference>
<sequence length="732" mass="80404">MTRLDTATLDKYLPDGPISSLRRLEVLYGAMTEAAAGGTDSEYGLYYTPGELAGFVTDADDDRYLVTVKVDLTGDDPRLDAVTAQPLQPSMVEDLGYARYPWGRGIDHSITERGAKGGSTLDTTVRYCRERLERWTNASGKEPAVGRVADEHPDGHVIRALQTLGSRDDIADQIEDSLASNFPSADSPRVVATVALKLDPESLEAPPDGPPDGDGYYYPGQLPVLNEGMVARKNHKLATKNVDSPSKGEGTCMVTGDRGEVFGTAEDPLAFFTIQHSEKFAELKRRTRGGPIRSRRRPRSCSNPARRWSTSAVGRVTACASTCSRTWLTVTPSARNCSTLLSRTPTPRQSSPSSRTQSRITKRLRTRSGSTSSAFGTTAATSTSSTRCRTSIFTGRERWRTPISTCWRSTFDPVAGFRRPAEDDWRHIDDSIGQDAMLRAITGGSYARDTLAYPTADDPTSDDPREWLVTALLTGEPVPVDKLLSQYVDRIASDTDASDGSFPTYLVLTQYAQLEALARAGLLDAPDDRSELADTPAITMDQTNDLFGSNESLPDPSDLAPDGDVKKYHARKYRLERFLGERPAFQVDDDPHSADDSQTADERRGAFLFGVFLGQLANHQSYNRDMNRTLRDQHPADRMTADRIQNVYPDLEQRSGVYANGDQLFPETESLLKDAFAEAPPSSWALPVEDVRFFYALGLAYGAEARGQAFQLMDRLGIDYGDADDATDSADE</sequence>
<feature type="compositionally biased region" description="Basic residues" evidence="1">
    <location>
        <begin position="285"/>
        <end position="299"/>
    </location>
</feature>
<keyword evidence="3" id="KW-1185">Reference proteome</keyword>
<dbReference type="Pfam" id="PF09484">
    <property type="entry name" value="Cas_TM1802"/>
    <property type="match status" value="1"/>
</dbReference>
<reference evidence="2 3" key="1">
    <citation type="journal article" date="2019" name="Int. J. Syst. Evol. Microbiol.">
        <title>The Global Catalogue of Microorganisms (GCM) 10K type strain sequencing project: providing services to taxonomists for standard genome sequencing and annotation.</title>
        <authorList>
            <consortium name="The Broad Institute Genomics Platform"/>
            <consortium name="The Broad Institute Genome Sequencing Center for Infectious Disease"/>
            <person name="Wu L."/>
            <person name="Ma J."/>
        </authorList>
    </citation>
    <scope>NUCLEOTIDE SEQUENCE [LARGE SCALE GENOMIC DNA]</scope>
    <source>
        <strain evidence="2 3">DT72</strain>
    </source>
</reference>
<feature type="region of interest" description="Disordered" evidence="1">
    <location>
        <begin position="338"/>
        <end position="381"/>
    </location>
</feature>
<feature type="region of interest" description="Disordered" evidence="1">
    <location>
        <begin position="285"/>
        <end position="307"/>
    </location>
</feature>
<dbReference type="RefSeq" id="WP_382208727.1">
    <property type="nucleotide sequence ID" value="NZ_JBHSZH010000002.1"/>
</dbReference>
<evidence type="ECO:0000313" key="2">
    <source>
        <dbReference type="EMBL" id="MFC7079209.1"/>
    </source>
</evidence>
<evidence type="ECO:0000313" key="3">
    <source>
        <dbReference type="Proteomes" id="UP001596407"/>
    </source>
</evidence>